<sequence>MPRSPTHSAAASRSATREVARLAQAAHYAARAHKFQQRKGLDAEPYVNHCLEVAELVATAEDPGDVEVVIAALLHDTVEDTAITEADLERDFGRRVADLVMAVTDDKTLPKEARKRLQIAHAPGLCRDARLVKIADKISNLRALVRTPPAGWTPERLADYVVWSQAVVTACGPTDAVLEAEFAIAHAVAAVTHPPIEAPLIRAAG</sequence>
<dbReference type="OrthoDB" id="9802385at2"/>
<name>A0A4Q9VG32_9HYPH</name>
<dbReference type="PANTHER" id="PTHR46246">
    <property type="entry name" value="GUANOSINE-3',5'-BIS(DIPHOSPHATE) 3'-PYROPHOSPHOHYDROLASE MESH1"/>
    <property type="match status" value="1"/>
</dbReference>
<dbReference type="CDD" id="cd00077">
    <property type="entry name" value="HDc"/>
    <property type="match status" value="1"/>
</dbReference>
<dbReference type="AlphaFoldDB" id="A0A4Q9VG32"/>
<dbReference type="InterPro" id="IPR003607">
    <property type="entry name" value="HD/PDEase_dom"/>
</dbReference>
<gene>
    <name evidence="2" type="ORF">EYW49_20930</name>
</gene>
<dbReference type="Gene3D" id="1.10.3210.10">
    <property type="entry name" value="Hypothetical protein af1432"/>
    <property type="match status" value="1"/>
</dbReference>
<protein>
    <submittedName>
        <fullName evidence="2">Bifunctional (P)ppGpp synthetase/guanosine-3',5'-bis(Diphosphate) 3'-pyrophosphohydrolase</fullName>
    </submittedName>
</protein>
<keyword evidence="2" id="KW-0378">Hydrolase</keyword>
<dbReference type="PANTHER" id="PTHR46246:SF1">
    <property type="entry name" value="GUANOSINE-3',5'-BIS(DIPHOSPHATE) 3'-PYROPHOSPHOHYDROLASE MESH1"/>
    <property type="match status" value="1"/>
</dbReference>
<evidence type="ECO:0000259" key="1">
    <source>
        <dbReference type="PROSITE" id="PS51831"/>
    </source>
</evidence>
<keyword evidence="3" id="KW-1185">Reference proteome</keyword>
<dbReference type="SMART" id="SM00471">
    <property type="entry name" value="HDc"/>
    <property type="match status" value="1"/>
</dbReference>
<reference evidence="2 3" key="1">
    <citation type="submission" date="2019-02" db="EMBL/GenBank/DDBJ databases">
        <title>Siculibacillus lacustris gen. nov., sp. nov., a new rosette-forming bacterium isolated from a freshwater crater lake (Lake St. Ana, Romania).</title>
        <authorList>
            <person name="Felfoldi T."/>
            <person name="Marton Z."/>
            <person name="Szabo A."/>
            <person name="Mentes A."/>
            <person name="Boka K."/>
            <person name="Marialigeti K."/>
            <person name="Mathe I."/>
            <person name="Koncz M."/>
            <person name="Schumann P."/>
            <person name="Toth E."/>
        </authorList>
    </citation>
    <scope>NUCLEOTIDE SEQUENCE [LARGE SCALE GENOMIC DNA]</scope>
    <source>
        <strain evidence="2 3">SA-279</strain>
    </source>
</reference>
<evidence type="ECO:0000313" key="3">
    <source>
        <dbReference type="Proteomes" id="UP000292781"/>
    </source>
</evidence>
<accession>A0A4Q9VG32</accession>
<proteinExistence type="predicted"/>
<feature type="domain" description="HD" evidence="1">
    <location>
        <begin position="46"/>
        <end position="141"/>
    </location>
</feature>
<organism evidence="2 3">
    <name type="scientific">Siculibacillus lacustris</name>
    <dbReference type="NCBI Taxonomy" id="1549641"/>
    <lineage>
        <taxon>Bacteria</taxon>
        <taxon>Pseudomonadati</taxon>
        <taxon>Pseudomonadota</taxon>
        <taxon>Alphaproteobacteria</taxon>
        <taxon>Hyphomicrobiales</taxon>
        <taxon>Ancalomicrobiaceae</taxon>
        <taxon>Siculibacillus</taxon>
    </lineage>
</organism>
<dbReference type="InterPro" id="IPR006674">
    <property type="entry name" value="HD_domain"/>
</dbReference>
<dbReference type="SUPFAM" id="SSF109604">
    <property type="entry name" value="HD-domain/PDEase-like"/>
    <property type="match status" value="1"/>
</dbReference>
<dbReference type="PROSITE" id="PS51831">
    <property type="entry name" value="HD"/>
    <property type="match status" value="1"/>
</dbReference>
<dbReference type="InterPro" id="IPR052194">
    <property type="entry name" value="MESH1"/>
</dbReference>
<dbReference type="EMBL" id="SJFN01000047">
    <property type="protein sequence ID" value="TBW33081.1"/>
    <property type="molecule type" value="Genomic_DNA"/>
</dbReference>
<dbReference type="Pfam" id="PF13328">
    <property type="entry name" value="HD_4"/>
    <property type="match status" value="1"/>
</dbReference>
<dbReference type="Proteomes" id="UP000292781">
    <property type="component" value="Unassembled WGS sequence"/>
</dbReference>
<comment type="caution">
    <text evidence="2">The sequence shown here is derived from an EMBL/GenBank/DDBJ whole genome shotgun (WGS) entry which is preliminary data.</text>
</comment>
<evidence type="ECO:0000313" key="2">
    <source>
        <dbReference type="EMBL" id="TBW33081.1"/>
    </source>
</evidence>
<dbReference type="RefSeq" id="WP_131311579.1">
    <property type="nucleotide sequence ID" value="NZ_SJFN01000047.1"/>
</dbReference>
<dbReference type="GO" id="GO:0008893">
    <property type="term" value="F:guanosine-3',5'-bis(diphosphate) 3'-diphosphatase activity"/>
    <property type="evidence" value="ECO:0007669"/>
    <property type="project" value="TreeGrafter"/>
</dbReference>